<keyword evidence="3" id="KW-0378">Hydrolase</keyword>
<dbReference type="AlphaFoldDB" id="A0A4U1B3L0"/>
<name>A0A4U1B3L0_9GAMM</name>
<comment type="caution">
    <text evidence="5">The sequence shown here is derived from an EMBL/GenBank/DDBJ whole genome shotgun (WGS) entry which is preliminary data.</text>
</comment>
<dbReference type="OrthoDB" id="9810005at2"/>
<organism evidence="5 6">
    <name type="scientific">Thalassotalea mangrovi</name>
    <dbReference type="NCBI Taxonomy" id="2572245"/>
    <lineage>
        <taxon>Bacteria</taxon>
        <taxon>Pseudomonadati</taxon>
        <taxon>Pseudomonadota</taxon>
        <taxon>Gammaproteobacteria</taxon>
        <taxon>Alteromonadales</taxon>
        <taxon>Colwelliaceae</taxon>
        <taxon>Thalassotalea</taxon>
    </lineage>
</organism>
<evidence type="ECO:0000256" key="2">
    <source>
        <dbReference type="ARBA" id="ARBA00022723"/>
    </source>
</evidence>
<dbReference type="Pfam" id="PF01026">
    <property type="entry name" value="TatD_DNase"/>
    <property type="match status" value="1"/>
</dbReference>
<accession>A0A4U1B3L0</accession>
<dbReference type="PANTHER" id="PTHR46124">
    <property type="entry name" value="D-AMINOACYL-TRNA DEACYLASE"/>
    <property type="match status" value="1"/>
</dbReference>
<dbReference type="InterPro" id="IPR001130">
    <property type="entry name" value="TatD-like"/>
</dbReference>
<dbReference type="PANTHER" id="PTHR46124:SF3">
    <property type="entry name" value="HYDROLASE"/>
    <property type="match status" value="1"/>
</dbReference>
<dbReference type="RefSeq" id="WP_136736313.1">
    <property type="nucleotide sequence ID" value="NZ_SWDB01000028.1"/>
</dbReference>
<feature type="binding site" evidence="4">
    <location>
        <position position="201"/>
    </location>
    <ligand>
        <name>a divalent metal cation</name>
        <dbReference type="ChEBI" id="CHEBI:60240"/>
        <label>1</label>
    </ligand>
</feature>
<dbReference type="InterPro" id="IPR018228">
    <property type="entry name" value="DNase_TatD-rel_CS"/>
</dbReference>
<feature type="binding site" evidence="4">
    <location>
        <position position="7"/>
    </location>
    <ligand>
        <name>a divalent metal cation</name>
        <dbReference type="ChEBI" id="CHEBI:60240"/>
        <label>1</label>
    </ligand>
</feature>
<dbReference type="FunFam" id="3.20.20.140:FF:000005">
    <property type="entry name" value="TatD family hydrolase"/>
    <property type="match status" value="1"/>
</dbReference>
<proteinExistence type="inferred from homology"/>
<dbReference type="PIRSF" id="PIRSF005902">
    <property type="entry name" value="DNase_TatD"/>
    <property type="match status" value="1"/>
</dbReference>
<dbReference type="SUPFAM" id="SSF51556">
    <property type="entry name" value="Metallo-dependent hydrolases"/>
    <property type="match status" value="1"/>
</dbReference>
<protein>
    <submittedName>
        <fullName evidence="5">TatD family deoxyribonuclease</fullName>
    </submittedName>
</protein>
<feature type="binding site" evidence="4">
    <location>
        <position position="127"/>
    </location>
    <ligand>
        <name>a divalent metal cation</name>
        <dbReference type="ChEBI" id="CHEBI:60240"/>
        <label>2</label>
    </ligand>
</feature>
<feature type="binding site" evidence="4">
    <location>
        <position position="151"/>
    </location>
    <ligand>
        <name>a divalent metal cation</name>
        <dbReference type="ChEBI" id="CHEBI:60240"/>
        <label>2</label>
    </ligand>
</feature>
<dbReference type="GO" id="GO:0016788">
    <property type="term" value="F:hydrolase activity, acting on ester bonds"/>
    <property type="evidence" value="ECO:0007669"/>
    <property type="project" value="InterPro"/>
</dbReference>
<keyword evidence="2 4" id="KW-0479">Metal-binding</keyword>
<reference evidence="5 6" key="1">
    <citation type="submission" date="2019-04" db="EMBL/GenBank/DDBJ databases">
        <title>Thalassotalea guangxiensis sp. nov., isolated from sediment of the coastal wetland.</title>
        <authorList>
            <person name="Zheng S."/>
            <person name="Zhang D."/>
        </authorList>
    </citation>
    <scope>NUCLEOTIDE SEQUENCE [LARGE SCALE GENOMIC DNA]</scope>
    <source>
        <strain evidence="5 6">ZS-4</strain>
    </source>
</reference>
<evidence type="ECO:0000256" key="4">
    <source>
        <dbReference type="PIRSR" id="PIRSR005902-1"/>
    </source>
</evidence>
<evidence type="ECO:0000313" key="5">
    <source>
        <dbReference type="EMBL" id="TKB44531.1"/>
    </source>
</evidence>
<feature type="binding site" evidence="4">
    <location>
        <position position="93"/>
    </location>
    <ligand>
        <name>a divalent metal cation</name>
        <dbReference type="ChEBI" id="CHEBI:60240"/>
        <label>1</label>
    </ligand>
</feature>
<dbReference type="PROSITE" id="PS01091">
    <property type="entry name" value="TATD_3"/>
    <property type="match status" value="1"/>
</dbReference>
<evidence type="ECO:0000313" key="6">
    <source>
        <dbReference type="Proteomes" id="UP000307999"/>
    </source>
</evidence>
<dbReference type="InterPro" id="IPR032466">
    <property type="entry name" value="Metal_Hydrolase"/>
</dbReference>
<dbReference type="GO" id="GO:0005829">
    <property type="term" value="C:cytosol"/>
    <property type="evidence" value="ECO:0007669"/>
    <property type="project" value="TreeGrafter"/>
</dbReference>
<comment type="similarity">
    <text evidence="1">Belongs to the metallo-dependent hydrolases superfamily. TatD-type hydrolase family.</text>
</comment>
<keyword evidence="6" id="KW-1185">Reference proteome</keyword>
<dbReference type="Proteomes" id="UP000307999">
    <property type="component" value="Unassembled WGS sequence"/>
</dbReference>
<gene>
    <name evidence="5" type="ORF">E8M12_11620</name>
</gene>
<evidence type="ECO:0000256" key="3">
    <source>
        <dbReference type="ARBA" id="ARBA00022801"/>
    </source>
</evidence>
<dbReference type="Gene3D" id="3.20.20.140">
    <property type="entry name" value="Metal-dependent hydrolases"/>
    <property type="match status" value="1"/>
</dbReference>
<dbReference type="EMBL" id="SWDB01000028">
    <property type="protein sequence ID" value="TKB44531.1"/>
    <property type="molecule type" value="Genomic_DNA"/>
</dbReference>
<dbReference type="GO" id="GO:0046872">
    <property type="term" value="F:metal ion binding"/>
    <property type="evidence" value="ECO:0007669"/>
    <property type="project" value="UniProtKB-KW"/>
</dbReference>
<sequence>MLFTDSHCHFDFPEFSGLRTDIARQIRELGVHRIIVPGVSAAHWQRQFDTCRQFAPCYFAFGIHPWWVEDAKEEDLTLLPDYLLHNKVIAVGEIGLDAKIDNMAKQQEFFQAQLAIARSADLPVLIHHRRTHHLIQPLLKQYALPRGGVIHAYSGSFQQAMTYVELGFKLGVGGTITYERAQKTRDAIARVPLTSLLLETDAPAMPLAGRQGEINSPAYLPEVFRQLCQLRSEPEDLIAHQLEQNCQQLFSF</sequence>
<dbReference type="CDD" id="cd01310">
    <property type="entry name" value="TatD_DNAse"/>
    <property type="match status" value="1"/>
</dbReference>
<evidence type="ECO:0000256" key="1">
    <source>
        <dbReference type="ARBA" id="ARBA00009275"/>
    </source>
</evidence>
<feature type="binding site" evidence="4">
    <location>
        <position position="9"/>
    </location>
    <ligand>
        <name>a divalent metal cation</name>
        <dbReference type="ChEBI" id="CHEBI:60240"/>
        <label>1</label>
    </ligand>
</feature>